<feature type="transmembrane region" description="Helical" evidence="1">
    <location>
        <begin position="139"/>
        <end position="156"/>
    </location>
</feature>
<accession>Q9M9D4</accession>
<keyword evidence="1" id="KW-0472">Membrane</keyword>
<reference evidence="2" key="2">
    <citation type="submission" date="2000-05" db="EMBL/GenBank/DDBJ databases">
        <authorList>
            <person name="Federspiel N.A."/>
            <person name="Palm C.J."/>
            <person name="Conway A.B."/>
            <person name="Conn L."/>
            <person name="Hansen N.F."/>
            <person name="Altafi H."/>
            <person name="Araujo R."/>
            <person name="Huizar L."/>
            <person name="Rowley D."/>
            <person name="Buehler E."/>
            <person name="Dunn P."/>
            <person name="Gonzalez A."/>
            <person name="Kremenetskaia I."/>
            <person name="Kim C."/>
            <person name="Lenz C."/>
            <person name="Li J."/>
            <person name="Liu S."/>
            <person name="Luros S."/>
            <person name="Schwartz J."/>
            <person name="Shinn P."/>
            <person name="Toriumi M."/>
            <person name="Vysotskaia V.S."/>
            <person name="Walker M."/>
            <person name="Yu G."/>
            <person name="Ecker J."/>
            <person name="Theologis A."/>
            <person name="Davis R.W."/>
        </authorList>
    </citation>
    <scope>NUCLEOTIDE SEQUENCE</scope>
</reference>
<reference key="1">
    <citation type="journal article" date="2000" name="Nature">
        <title>Sequence and analysis of chromosome 1 of the plant Arabidopsis thaliana.</title>
        <authorList>
            <person name="Theologis A."/>
            <person name="Ecker J.R."/>
            <person name="Palm C.J."/>
            <person name="Federspiel N.A."/>
            <person name="Kaul S."/>
            <person name="White O."/>
            <person name="Alonso J."/>
            <person name="Altafi H."/>
            <person name="Araujo R."/>
            <person name="Bowman C.L."/>
            <person name="Brooks S.Y."/>
            <person name="Buehler E."/>
            <person name="Chan A."/>
            <person name="Chao Q."/>
            <person name="Chen H."/>
            <person name="Cheuk R.F."/>
            <person name="Chin C.W."/>
            <person name="Chung M.K."/>
            <person name="Conn L."/>
            <person name="Conway A.B."/>
            <person name="Conway A.R."/>
            <person name="Creasy T.H."/>
            <person name="Dewar K."/>
            <person name="Dunn P."/>
            <person name="Etgu P."/>
            <person name="Feldblyum T.V."/>
            <person name="Feng J."/>
            <person name="Fong B."/>
            <person name="Fujii C.Y."/>
            <person name="Gill J.E."/>
            <person name="Goldsmith A.D."/>
            <person name="Haas B."/>
            <person name="Hansen N.F."/>
            <person name="Hughes B."/>
            <person name="Huizar L."/>
            <person name="Hunter J.L."/>
            <person name="Jenkins J."/>
            <person name="Johnson-Hopson C."/>
            <person name="Khan S."/>
            <person name="Khaykin E."/>
            <person name="Kim C.J."/>
            <person name="Koo H.L."/>
            <person name="Kremenetskaia I."/>
            <person name="Kurtz D.B."/>
            <person name="Kwan A."/>
            <person name="Lam B."/>
            <person name="Langin-Hooper S."/>
            <person name="Lee A."/>
            <person name="Lee J.M."/>
            <person name="Lenz C.A."/>
            <person name="Li J.H."/>
            <person name="Li Y."/>
            <person name="Lin X."/>
            <person name="Liu S.X."/>
            <person name="Liu Z.A."/>
            <person name="Luros J.S."/>
            <person name="Maiti R."/>
            <person name="Marziali A."/>
            <person name="Militscher J."/>
            <person name="Miranda M."/>
            <person name="Nguyen M."/>
            <person name="Nierman W.C."/>
            <person name="Osborne B.I."/>
            <person name="Pai G."/>
            <person name="Peterson J."/>
            <person name="Pham P.K."/>
            <person name="Rizzo M."/>
            <person name="Rooney T."/>
            <person name="Rowley D."/>
            <person name="Sakano H."/>
            <person name="Salzberg S.L."/>
            <person name="Schwartz J.R."/>
            <person name="Shinn P."/>
            <person name="Southwick A.M."/>
            <person name="Sun H."/>
            <person name="Tallon L.J."/>
            <person name="Tambunga G."/>
            <person name="Toriumi M.J."/>
            <person name="Town C.D."/>
            <person name="Utterback T."/>
            <person name="Van Aken S."/>
            <person name="Vaysberg M."/>
            <person name="Vysotskaia V.S."/>
            <person name="Walker M."/>
            <person name="Wu D."/>
            <person name="Yu G."/>
            <person name="Fraser C.M."/>
            <person name="Venter J.C."/>
            <person name="Davis R.W."/>
        </authorList>
    </citation>
    <scope>NUCLEOTIDE SEQUENCE [LARGE SCALE GENOMIC DNA]</scope>
    <source>
        <strain>cv. Columbia</strain>
    </source>
</reference>
<proteinExistence type="predicted"/>
<keyword evidence="1" id="KW-0812">Transmembrane</keyword>
<feature type="transmembrane region" description="Helical" evidence="1">
    <location>
        <begin position="168"/>
        <end position="188"/>
    </location>
</feature>
<dbReference type="AlphaFoldDB" id="Q9M9D4"/>
<name>Q9M9D4_ARATH</name>
<keyword evidence="1" id="KW-1133">Transmembrane helix</keyword>
<feature type="transmembrane region" description="Helical" evidence="1">
    <location>
        <begin position="96"/>
        <end position="118"/>
    </location>
</feature>
<dbReference type="EMBL" id="AC013453">
    <property type="protein sequence ID" value="AAF71984.1"/>
    <property type="molecule type" value="Genomic_DNA"/>
</dbReference>
<dbReference type="ExpressionAtlas" id="Q9M9D4">
    <property type="expression patterns" value="baseline and differential"/>
</dbReference>
<dbReference type="PIR" id="B86290">
    <property type="entry name" value="B86290"/>
</dbReference>
<evidence type="ECO:0000256" key="1">
    <source>
        <dbReference type="SAM" id="Phobius"/>
    </source>
</evidence>
<gene>
    <name evidence="2" type="primary">T16N11.12</name>
</gene>
<protein>
    <submittedName>
        <fullName evidence="2">T16N11.12 protein</fullName>
    </submittedName>
</protein>
<dbReference type="PANTHER" id="PTHR46225:SF13">
    <property type="entry name" value="E3 UBIQUITIN-PROTEIN LIGASE-RELATED"/>
    <property type="match status" value="1"/>
</dbReference>
<sequence length="211" mass="24117">MEDPLLTQSEHIVDDVTIHGDSSSNEEHIVDVTTNGNPSSADEKRPHEGVQWSDIFTFTTVCILVEFVVALVQIVAAIVVLTLAKDEQPPQKMFPTLILSYTGCCIATLPILGLRFWHSYRSVSTETRIYEVVDILKKMLEYFFVGWVVVLLWHLINNSSSIDNTTQQFWLCMTFLAISCILHVLRNLPYAYADKKKNDHVAFFFLLFKML</sequence>
<evidence type="ECO:0000313" key="2">
    <source>
        <dbReference type="EMBL" id="AAF71984.1"/>
    </source>
</evidence>
<feature type="transmembrane region" description="Helical" evidence="1">
    <location>
        <begin position="55"/>
        <end position="84"/>
    </location>
</feature>
<organism evidence="2">
    <name type="scientific">Arabidopsis thaliana</name>
    <name type="common">Mouse-ear cress</name>
    <dbReference type="NCBI Taxonomy" id="3702"/>
    <lineage>
        <taxon>Eukaryota</taxon>
        <taxon>Viridiplantae</taxon>
        <taxon>Streptophyta</taxon>
        <taxon>Embryophyta</taxon>
        <taxon>Tracheophyta</taxon>
        <taxon>Spermatophyta</taxon>
        <taxon>Magnoliopsida</taxon>
        <taxon>eudicotyledons</taxon>
        <taxon>Gunneridae</taxon>
        <taxon>Pentapetalae</taxon>
        <taxon>rosids</taxon>
        <taxon>malvids</taxon>
        <taxon>Brassicales</taxon>
        <taxon>Brassicaceae</taxon>
        <taxon>Camelineae</taxon>
        <taxon>Arabidopsis</taxon>
    </lineage>
</organism>
<dbReference type="PANTHER" id="PTHR46225">
    <property type="entry name" value="C3H4 TYPE ZINC FINGER PROTEIN"/>
    <property type="match status" value="1"/>
</dbReference>